<sequence length="151" mass="17323">MSTIVLLLMLLVYQVMCVPPRCQEVNVETDEVSGQCCLFFKNNIESSRRTEVIQRFLKSVNTAFTSRREHSNIQTEVFPNHELRRIRIGQIKPVQTIIKNNSDEGVANKKLLPEDVKIITPKLRTNIDLMDNSCAEGFMRNFGGMCVEVFD</sequence>
<gene>
    <name evidence="4" type="primary">LOC114340297</name>
</gene>
<evidence type="ECO:0000313" key="4">
    <source>
        <dbReference type="RefSeq" id="XP_028146834.1"/>
    </source>
</evidence>
<dbReference type="OrthoDB" id="6776918at2759"/>
<dbReference type="KEGG" id="dvv:114340297"/>
<evidence type="ECO:0000313" key="3">
    <source>
        <dbReference type="Proteomes" id="UP001652700"/>
    </source>
</evidence>
<proteinExistence type="predicted"/>
<organism evidence="4">
    <name type="scientific">Diabrotica virgifera virgifera</name>
    <name type="common">western corn rootworm</name>
    <dbReference type="NCBI Taxonomy" id="50390"/>
    <lineage>
        <taxon>Eukaryota</taxon>
        <taxon>Metazoa</taxon>
        <taxon>Ecdysozoa</taxon>
        <taxon>Arthropoda</taxon>
        <taxon>Hexapoda</taxon>
        <taxon>Insecta</taxon>
        <taxon>Pterygota</taxon>
        <taxon>Neoptera</taxon>
        <taxon>Endopterygota</taxon>
        <taxon>Coleoptera</taxon>
        <taxon>Polyphaga</taxon>
        <taxon>Cucujiformia</taxon>
        <taxon>Chrysomeloidea</taxon>
        <taxon>Chrysomelidae</taxon>
        <taxon>Galerucinae</taxon>
        <taxon>Diabroticina</taxon>
        <taxon>Diabroticites</taxon>
        <taxon>Diabrotica</taxon>
    </lineage>
</organism>
<feature type="signal peptide" evidence="1">
    <location>
        <begin position="1"/>
        <end position="17"/>
    </location>
</feature>
<keyword evidence="3" id="KW-1185">Reference proteome</keyword>
<evidence type="ECO:0000313" key="2">
    <source>
        <dbReference type="EnsemblMetazoa" id="XP_028146834.1"/>
    </source>
</evidence>
<feature type="chain" id="PRO_5028280075" evidence="1">
    <location>
        <begin position="18"/>
        <end position="151"/>
    </location>
</feature>
<dbReference type="EnsemblMetazoa" id="XM_028291033.2">
    <property type="protein sequence ID" value="XP_028146834.1"/>
    <property type="gene ID" value="LOC114340297"/>
</dbReference>
<keyword evidence="1" id="KW-0732">Signal</keyword>
<evidence type="ECO:0000256" key="1">
    <source>
        <dbReference type="SAM" id="SignalP"/>
    </source>
</evidence>
<dbReference type="RefSeq" id="XP_028146834.1">
    <property type="nucleotide sequence ID" value="XM_028291033.1"/>
</dbReference>
<dbReference type="Proteomes" id="UP001652700">
    <property type="component" value="Unplaced"/>
</dbReference>
<reference evidence="4" key="1">
    <citation type="submission" date="2025-04" db="UniProtKB">
        <authorList>
            <consortium name="RefSeq"/>
        </authorList>
    </citation>
    <scope>IDENTIFICATION</scope>
    <source>
        <tissue evidence="4">Whole insect</tissue>
    </source>
</reference>
<dbReference type="InParanoid" id="A0A6P7GC15"/>
<protein>
    <submittedName>
        <fullName evidence="4">Uncharacterized protein LOC114340297 isoform X1</fullName>
    </submittedName>
</protein>
<dbReference type="GeneID" id="114340297"/>
<reference evidence="2" key="2">
    <citation type="submission" date="2025-05" db="UniProtKB">
        <authorList>
            <consortium name="EnsemblMetazoa"/>
        </authorList>
    </citation>
    <scope>IDENTIFICATION</scope>
</reference>
<name>A0A6P7GC15_DIAVI</name>
<dbReference type="AlphaFoldDB" id="A0A6P7GC15"/>
<accession>A0A6P7GC15</accession>